<evidence type="ECO:0000313" key="2">
    <source>
        <dbReference type="Proteomes" id="UP000050864"/>
    </source>
</evidence>
<proteinExistence type="predicted"/>
<sequence>MVTGMVVGAVIGLGALNVMALMAKNSGRPFDQTTLTSDEDVLGKVAAWAQSNGYFLDDTSGQTQRYRKGKGFLTSPMFLEVSRDGNRYTFRSYTRINGLIIKGDMALSGGNFVASVPRSMARKAQNVLFAELQAPPIG</sequence>
<evidence type="ECO:0000313" key="1">
    <source>
        <dbReference type="EMBL" id="KRG63328.1"/>
    </source>
</evidence>
<dbReference type="EMBL" id="LDJI01000024">
    <property type="protein sequence ID" value="KRG63328.1"/>
    <property type="molecule type" value="Genomic_DNA"/>
</dbReference>
<accession>A0A0R0C1E4</accession>
<dbReference type="STRING" id="405444.ABB26_12595"/>
<protein>
    <submittedName>
        <fullName evidence="1">Uncharacterized protein</fullName>
    </submittedName>
</protein>
<comment type="caution">
    <text evidence="1">The sequence shown here is derived from an EMBL/GenBank/DDBJ whole genome shotgun (WGS) entry which is preliminary data.</text>
</comment>
<dbReference type="Proteomes" id="UP000050864">
    <property type="component" value="Unassembled WGS sequence"/>
</dbReference>
<reference evidence="1 2" key="1">
    <citation type="submission" date="2015-05" db="EMBL/GenBank/DDBJ databases">
        <title>Genome sequencing and analysis of members of genus Stenotrophomonas.</title>
        <authorList>
            <person name="Patil P.P."/>
            <person name="Midha S."/>
            <person name="Patil P.B."/>
        </authorList>
    </citation>
    <scope>NUCLEOTIDE SEQUENCE [LARGE SCALE GENOMIC DNA]</scope>
    <source>
        <strain evidence="1 2">DSM 18929</strain>
    </source>
</reference>
<organism evidence="1 2">
    <name type="scientific">Stenotrophomonas humi</name>
    <dbReference type="NCBI Taxonomy" id="405444"/>
    <lineage>
        <taxon>Bacteria</taxon>
        <taxon>Pseudomonadati</taxon>
        <taxon>Pseudomonadota</taxon>
        <taxon>Gammaproteobacteria</taxon>
        <taxon>Lysobacterales</taxon>
        <taxon>Lysobacteraceae</taxon>
        <taxon>Stenotrophomonas</taxon>
    </lineage>
</organism>
<keyword evidence="2" id="KW-1185">Reference proteome</keyword>
<dbReference type="PATRIC" id="fig|405444.3.peg.1616"/>
<gene>
    <name evidence="1" type="ORF">ABB26_12595</name>
</gene>
<dbReference type="AlphaFoldDB" id="A0A0R0C1E4"/>
<name>A0A0R0C1E4_9GAMM</name>